<protein>
    <submittedName>
        <fullName evidence="8">Major facilitator superfamily MFS_1</fullName>
    </submittedName>
</protein>
<dbReference type="eggNOG" id="COG2807">
    <property type="taxonomic scope" value="Bacteria"/>
</dbReference>
<sequence>MEDMGMGKALSLLVMAVFVVSLDLRPPITSIGPLVLTIQRSLHMNAAEVSLLTSIPVFCMGAFAPLTGAVAARLGMNRAIFACVGLVGIATLVRFFAHAAWLLLASAFAAGLGIAICGPLLSGFIKHHFGRRAPAVIGLYSVGIGLGALASAALSIPLAQALGSWQASLGMWTGLAALGLVAWWPVLRTAPGGGERNAGGLNAGGRDALASPSPWRTGRAWLLLAAFGLQSGIYYSTTTWLAPRAEETGYSASGAGVVLTVFALIQMFASLVVPMALGRTRNRAPWLVASASLTLVGLVACALPLPAWSSWLADALLGVGLGGLFPILLILPLDETKSGDDASRWTAMMQCGGYLISGVVPILAGAIKDATGNFLDSFWLLVALAAGLVVCSLFLHKRPSRKAV</sequence>
<dbReference type="Proteomes" id="UP000000292">
    <property type="component" value="Chromosome"/>
</dbReference>
<feature type="domain" description="Major facilitator superfamily (MFS) profile" evidence="7">
    <location>
        <begin position="9"/>
        <end position="400"/>
    </location>
</feature>
<keyword evidence="3 6" id="KW-0812">Transmembrane</keyword>
<dbReference type="EMBL" id="CP002902">
    <property type="protein sequence ID" value="AEJ42676.1"/>
    <property type="molecule type" value="Genomic_DNA"/>
</dbReference>
<dbReference type="AlphaFoldDB" id="F8IEG2"/>
<dbReference type="Gene3D" id="1.20.1250.20">
    <property type="entry name" value="MFS general substrate transporter like domains"/>
    <property type="match status" value="2"/>
</dbReference>
<reference evidence="8 9" key="1">
    <citation type="journal article" date="2011" name="J. Bacteriol.">
        <title>Complete Genome Sequence of Alicyclobacillus acidocaldarius Strain Tc-4-1.</title>
        <authorList>
            <person name="Chen Y."/>
            <person name="He Y."/>
            <person name="Zhang B."/>
            <person name="Yang J."/>
            <person name="Li W."/>
            <person name="Dong Z."/>
            <person name="Hu S."/>
        </authorList>
    </citation>
    <scope>NUCLEOTIDE SEQUENCE [LARGE SCALE GENOMIC DNA]</scope>
    <source>
        <strain evidence="8 9">Tc-4-1</strain>
    </source>
</reference>
<accession>F8IEG2</accession>
<feature type="transmembrane region" description="Helical" evidence="6">
    <location>
        <begin position="137"/>
        <end position="159"/>
    </location>
</feature>
<dbReference type="GO" id="GO:0022857">
    <property type="term" value="F:transmembrane transporter activity"/>
    <property type="evidence" value="ECO:0007669"/>
    <property type="project" value="InterPro"/>
</dbReference>
<evidence type="ECO:0000256" key="3">
    <source>
        <dbReference type="ARBA" id="ARBA00022692"/>
    </source>
</evidence>
<dbReference type="PANTHER" id="PTHR23523:SF2">
    <property type="entry name" value="2-NITROIMIDAZOLE TRANSPORTER"/>
    <property type="match status" value="1"/>
</dbReference>
<evidence type="ECO:0000256" key="6">
    <source>
        <dbReference type="SAM" id="Phobius"/>
    </source>
</evidence>
<name>F8IEG2_ALIAT</name>
<feature type="transmembrane region" description="Helical" evidence="6">
    <location>
        <begin position="311"/>
        <end position="333"/>
    </location>
</feature>
<evidence type="ECO:0000256" key="2">
    <source>
        <dbReference type="ARBA" id="ARBA00022448"/>
    </source>
</evidence>
<keyword evidence="4 6" id="KW-1133">Transmembrane helix</keyword>
<feature type="transmembrane region" description="Helical" evidence="6">
    <location>
        <begin position="345"/>
        <end position="366"/>
    </location>
</feature>
<dbReference type="InterPro" id="IPR052524">
    <property type="entry name" value="MFS_Cyanate_Porter"/>
</dbReference>
<dbReference type="InterPro" id="IPR036259">
    <property type="entry name" value="MFS_trans_sf"/>
</dbReference>
<evidence type="ECO:0000256" key="4">
    <source>
        <dbReference type="ARBA" id="ARBA00022989"/>
    </source>
</evidence>
<dbReference type="KEGG" id="aad:TC41_0718"/>
<dbReference type="STRING" id="1048834.TC41_0718"/>
<feature type="transmembrane region" description="Helical" evidence="6">
    <location>
        <begin position="284"/>
        <end position="305"/>
    </location>
</feature>
<keyword evidence="5 6" id="KW-0472">Membrane</keyword>
<dbReference type="GO" id="GO:0005886">
    <property type="term" value="C:plasma membrane"/>
    <property type="evidence" value="ECO:0007669"/>
    <property type="project" value="UniProtKB-SubCell"/>
</dbReference>
<feature type="transmembrane region" description="Helical" evidence="6">
    <location>
        <begin position="378"/>
        <end position="395"/>
    </location>
</feature>
<evidence type="ECO:0000313" key="9">
    <source>
        <dbReference type="Proteomes" id="UP000000292"/>
    </source>
</evidence>
<comment type="subcellular location">
    <subcellularLocation>
        <location evidence="1">Cell membrane</location>
        <topology evidence="1">Multi-pass membrane protein</topology>
    </subcellularLocation>
</comment>
<feature type="transmembrane region" description="Helical" evidence="6">
    <location>
        <begin position="54"/>
        <end position="72"/>
    </location>
</feature>
<keyword evidence="2" id="KW-0813">Transport</keyword>
<feature type="transmembrane region" description="Helical" evidence="6">
    <location>
        <begin position="257"/>
        <end position="277"/>
    </location>
</feature>
<evidence type="ECO:0000259" key="7">
    <source>
        <dbReference type="PROSITE" id="PS50850"/>
    </source>
</evidence>
<dbReference type="PANTHER" id="PTHR23523">
    <property type="match status" value="1"/>
</dbReference>
<feature type="transmembrane region" description="Helical" evidence="6">
    <location>
        <begin position="165"/>
        <end position="187"/>
    </location>
</feature>
<dbReference type="PROSITE" id="PS50850">
    <property type="entry name" value="MFS"/>
    <property type="match status" value="1"/>
</dbReference>
<evidence type="ECO:0000256" key="5">
    <source>
        <dbReference type="ARBA" id="ARBA00023136"/>
    </source>
</evidence>
<organism evidence="8 9">
    <name type="scientific">Alicyclobacillus acidocaldarius (strain Tc-4-1)</name>
    <name type="common">Bacillus acidocaldarius</name>
    <dbReference type="NCBI Taxonomy" id="1048834"/>
    <lineage>
        <taxon>Bacteria</taxon>
        <taxon>Bacillati</taxon>
        <taxon>Bacillota</taxon>
        <taxon>Bacilli</taxon>
        <taxon>Bacillales</taxon>
        <taxon>Alicyclobacillaceae</taxon>
        <taxon>Alicyclobacillus</taxon>
    </lineage>
</organism>
<proteinExistence type="predicted"/>
<dbReference type="SUPFAM" id="SSF103473">
    <property type="entry name" value="MFS general substrate transporter"/>
    <property type="match status" value="1"/>
</dbReference>
<evidence type="ECO:0000313" key="8">
    <source>
        <dbReference type="EMBL" id="AEJ42676.1"/>
    </source>
</evidence>
<dbReference type="InterPro" id="IPR011701">
    <property type="entry name" value="MFS"/>
</dbReference>
<gene>
    <name evidence="8" type="ordered locus">TC41_0718</name>
</gene>
<dbReference type="HOGENOM" id="CLU_038046_4_0_9"/>
<dbReference type="PATRIC" id="fig|1048834.4.peg.676"/>
<dbReference type="Pfam" id="PF07690">
    <property type="entry name" value="MFS_1"/>
    <property type="match status" value="1"/>
</dbReference>
<feature type="transmembrane region" description="Helical" evidence="6">
    <location>
        <begin position="103"/>
        <end position="125"/>
    </location>
</feature>
<feature type="transmembrane region" description="Helical" evidence="6">
    <location>
        <begin position="220"/>
        <end position="237"/>
    </location>
</feature>
<feature type="transmembrane region" description="Helical" evidence="6">
    <location>
        <begin position="79"/>
        <end position="97"/>
    </location>
</feature>
<dbReference type="InterPro" id="IPR020846">
    <property type="entry name" value="MFS_dom"/>
</dbReference>
<reference evidence="9" key="2">
    <citation type="submission" date="2011-06" db="EMBL/GenBank/DDBJ databases">
        <title>The complete genome sequence of Alicyclobacillus acidocaldarius sp. Tc-4-1.</title>
        <authorList>
            <person name="Chen Y."/>
            <person name="He Y."/>
            <person name="Dong Z."/>
            <person name="Hu S."/>
        </authorList>
    </citation>
    <scope>NUCLEOTIDE SEQUENCE [LARGE SCALE GENOMIC DNA]</scope>
    <source>
        <strain evidence="9">Tc-4-1</strain>
    </source>
</reference>
<evidence type="ECO:0000256" key="1">
    <source>
        <dbReference type="ARBA" id="ARBA00004651"/>
    </source>
</evidence>